<keyword evidence="11" id="KW-1185">Reference proteome</keyword>
<sequence>MRKVVILLLLLPLLTGCWDRLSLRKLQFVNIAGLDWNEMNREVELNYVITNIKSTGPGSGEPVSETVALKGPNVVEAISQGEYIDQAPFLGISTGIYLMSESFVKNDPISQLNFLLHTPYSSINTPVVLFKGDLATFLKTIPKQNANFADNFYSFNMALDKNSIMPSVTMMQLLESKEDELANLAIPVMKQKDKEGGTELDGALLFSHGKNTDVELNKEQLRMTMLLNGKEKGRQRYSGKLEKVSEEKNAYRSYSFSLRKGTSTVRVIPQSKRPPKVNFNVNIDINVFDLGKAYHQLDAKYVNKIEKELGNQLDKKALETIQTMQKANCDLIRIGERIKAYHPKIWQSMDWKADYPHMNIEPHFKVHILNVDRM</sequence>
<evidence type="ECO:0000259" key="8">
    <source>
        <dbReference type="Pfam" id="PF05504"/>
    </source>
</evidence>
<evidence type="ECO:0000256" key="3">
    <source>
        <dbReference type="ARBA" id="ARBA00022544"/>
    </source>
</evidence>
<comment type="similarity">
    <text evidence="2">Belongs to the GerABKC lipoprotein family.</text>
</comment>
<dbReference type="InterPro" id="IPR046953">
    <property type="entry name" value="Spore_GerAC-like_C"/>
</dbReference>
<evidence type="ECO:0000256" key="7">
    <source>
        <dbReference type="ARBA" id="ARBA00023288"/>
    </source>
</evidence>
<dbReference type="PANTHER" id="PTHR35789">
    <property type="entry name" value="SPORE GERMINATION PROTEIN B3"/>
    <property type="match status" value="1"/>
</dbReference>
<evidence type="ECO:0000256" key="2">
    <source>
        <dbReference type="ARBA" id="ARBA00007886"/>
    </source>
</evidence>
<keyword evidence="3" id="KW-0309">Germination</keyword>
<evidence type="ECO:0000256" key="1">
    <source>
        <dbReference type="ARBA" id="ARBA00004635"/>
    </source>
</evidence>
<organism evidence="10 11">
    <name type="scientific">Gottfriedia acidiceleris</name>
    <dbReference type="NCBI Taxonomy" id="371036"/>
    <lineage>
        <taxon>Bacteria</taxon>
        <taxon>Bacillati</taxon>
        <taxon>Bacillota</taxon>
        <taxon>Bacilli</taxon>
        <taxon>Bacillales</taxon>
        <taxon>Bacillaceae</taxon>
        <taxon>Gottfriedia</taxon>
    </lineage>
</organism>
<dbReference type="RefSeq" id="WP_248267198.1">
    <property type="nucleotide sequence ID" value="NZ_CP096034.1"/>
</dbReference>
<dbReference type="InterPro" id="IPR008844">
    <property type="entry name" value="Spore_GerAC-like"/>
</dbReference>
<evidence type="ECO:0000256" key="4">
    <source>
        <dbReference type="ARBA" id="ARBA00022729"/>
    </source>
</evidence>
<keyword evidence="4" id="KW-0732">Signal</keyword>
<dbReference type="NCBIfam" id="TIGR02887">
    <property type="entry name" value="spore_ger_x_C"/>
    <property type="match status" value="1"/>
</dbReference>
<dbReference type="InterPro" id="IPR038501">
    <property type="entry name" value="Spore_GerAC_C_sf"/>
</dbReference>
<protein>
    <submittedName>
        <fullName evidence="10">Ger(X)C family spore germination protein</fullName>
    </submittedName>
</protein>
<evidence type="ECO:0000259" key="9">
    <source>
        <dbReference type="Pfam" id="PF25198"/>
    </source>
</evidence>
<feature type="domain" description="Spore germination GerAC-like C-terminal" evidence="8">
    <location>
        <begin position="202"/>
        <end position="370"/>
    </location>
</feature>
<evidence type="ECO:0000313" key="11">
    <source>
        <dbReference type="Proteomes" id="UP000830639"/>
    </source>
</evidence>
<dbReference type="Proteomes" id="UP000830639">
    <property type="component" value="Chromosome"/>
</dbReference>
<reference evidence="10 11" key="1">
    <citation type="submission" date="2022-04" db="EMBL/GenBank/DDBJ databases">
        <title>Mechanism of arsenic methylation and mitigation arsenic toxicity by Bacillus sp. LH14 from an Arsenic-Contaminated Paddy Soil.</title>
        <authorList>
            <person name="Wang D."/>
        </authorList>
    </citation>
    <scope>NUCLEOTIDE SEQUENCE [LARGE SCALE GENOMIC DNA]</scope>
    <source>
        <strain evidence="10 11">LH14</strain>
    </source>
</reference>
<accession>A0ABY4JLM7</accession>
<name>A0ABY4JLM7_9BACI</name>
<dbReference type="InterPro" id="IPR057336">
    <property type="entry name" value="GerAC_N"/>
</dbReference>
<dbReference type="Pfam" id="PF05504">
    <property type="entry name" value="Spore_GerAC"/>
    <property type="match status" value="1"/>
</dbReference>
<feature type="domain" description="Spore germination protein N-terminal" evidence="9">
    <location>
        <begin position="19"/>
        <end position="190"/>
    </location>
</feature>
<dbReference type="Gene3D" id="3.30.300.210">
    <property type="entry name" value="Nutrient germinant receptor protein C, domain 3"/>
    <property type="match status" value="1"/>
</dbReference>
<keyword evidence="7" id="KW-0449">Lipoprotein</keyword>
<dbReference type="PROSITE" id="PS51257">
    <property type="entry name" value="PROKAR_LIPOPROTEIN"/>
    <property type="match status" value="1"/>
</dbReference>
<evidence type="ECO:0000256" key="6">
    <source>
        <dbReference type="ARBA" id="ARBA00023139"/>
    </source>
</evidence>
<dbReference type="EMBL" id="CP096034">
    <property type="protein sequence ID" value="UPM53980.1"/>
    <property type="molecule type" value="Genomic_DNA"/>
</dbReference>
<proteinExistence type="inferred from homology"/>
<evidence type="ECO:0000256" key="5">
    <source>
        <dbReference type="ARBA" id="ARBA00023136"/>
    </source>
</evidence>
<dbReference type="PANTHER" id="PTHR35789:SF1">
    <property type="entry name" value="SPORE GERMINATION PROTEIN B3"/>
    <property type="match status" value="1"/>
</dbReference>
<keyword evidence="6" id="KW-0564">Palmitate</keyword>
<comment type="subcellular location">
    <subcellularLocation>
        <location evidence="1">Membrane</location>
        <topology evidence="1">Lipid-anchor</topology>
    </subcellularLocation>
</comment>
<dbReference type="Pfam" id="PF25198">
    <property type="entry name" value="Spore_GerAC_N"/>
    <property type="match status" value="1"/>
</dbReference>
<gene>
    <name evidence="10" type="ORF">MY490_19885</name>
</gene>
<keyword evidence="5" id="KW-0472">Membrane</keyword>
<evidence type="ECO:0000313" key="10">
    <source>
        <dbReference type="EMBL" id="UPM53980.1"/>
    </source>
</evidence>